<dbReference type="NCBIfam" id="NF041925">
    <property type="entry name" value="QatC"/>
    <property type="match status" value="1"/>
</dbReference>
<comment type="caution">
    <text evidence="1">The sequence shown here is derived from an EMBL/GenBank/DDBJ whole genome shotgun (WGS) entry which is preliminary data.</text>
</comment>
<dbReference type="Gene3D" id="3.40.50.620">
    <property type="entry name" value="HUPs"/>
    <property type="match status" value="1"/>
</dbReference>
<gene>
    <name evidence="1" type="ORF">GCM10025759_14700</name>
</gene>
<dbReference type="RefSeq" id="WP_158986521.1">
    <property type="nucleotide sequence ID" value="NZ_BAABKY010000002.1"/>
</dbReference>
<accession>A0ABP9LCJ1</accession>
<evidence type="ECO:0008006" key="3">
    <source>
        <dbReference type="Google" id="ProtNLM"/>
    </source>
</evidence>
<organism evidence="1 2">
    <name type="scientific">Lysobacter panacisoli</name>
    <dbReference type="NCBI Taxonomy" id="1255263"/>
    <lineage>
        <taxon>Bacteria</taxon>
        <taxon>Pseudomonadati</taxon>
        <taxon>Pseudomonadota</taxon>
        <taxon>Gammaproteobacteria</taxon>
        <taxon>Lysobacterales</taxon>
        <taxon>Lysobacteraceae</taxon>
        <taxon>Lysobacter</taxon>
    </lineage>
</organism>
<proteinExistence type="predicted"/>
<protein>
    <recommendedName>
        <fullName evidence="3">7-cyano-7-deazaguanine synthase (Queuosine biosynthesis)</fullName>
    </recommendedName>
</protein>
<dbReference type="EMBL" id="BAABKY010000002">
    <property type="protein sequence ID" value="GAA5073473.1"/>
    <property type="molecule type" value="Genomic_DNA"/>
</dbReference>
<evidence type="ECO:0000313" key="2">
    <source>
        <dbReference type="Proteomes" id="UP001501083"/>
    </source>
</evidence>
<dbReference type="Proteomes" id="UP001501083">
    <property type="component" value="Unassembled WGS sequence"/>
</dbReference>
<sequence length="459" mass="50146">MSRHTLVMRIGADDVADPGQRLTGGFVTELPRYGSFASIDHQIGDTITQLQSMGLRPSERALDLAVLAAAITAADTRISRDSDAQDGWTRQIELCVPVSDSRVWTDAGLLIERTLNFLTGDIWFITFRERAVSVQTLIPASTGTLTEKPQSVCLFSGGLDSFIGAIDLLSGGERILLVSHYWDRVASKHQKLCLDALKEHFGEGTFESVRAYVGFPKGAVADSHDEDTLRGRSFLFFSLAALAADAIGEGTVIHVPENGLISLNVPLDPLRLGALSTRTTHPYYMARFNELLRSVGLTSRLENRYRHRTKGQMVAECADAAFLRAAAANTMSCSSPAKMRFDQDEQRRQAKNCGHCVPCLIRRAALLHGFGADDTEYQLEYLGAKALDSTRATGEHVRSFQFAIAQLAARPQRARFDIHKPGPLTDHPGDWGAYEQVYRDGIGEVAALLNGVVSRPGGG</sequence>
<name>A0ABP9LCJ1_9GAMM</name>
<dbReference type="SUPFAM" id="SSF52402">
    <property type="entry name" value="Adenine nucleotide alpha hydrolases-like"/>
    <property type="match status" value="1"/>
</dbReference>
<dbReference type="InterPro" id="IPR049676">
    <property type="entry name" value="QatC"/>
</dbReference>
<reference evidence="2" key="1">
    <citation type="journal article" date="2019" name="Int. J. Syst. Evol. Microbiol.">
        <title>The Global Catalogue of Microorganisms (GCM) 10K type strain sequencing project: providing services to taxonomists for standard genome sequencing and annotation.</title>
        <authorList>
            <consortium name="The Broad Institute Genomics Platform"/>
            <consortium name="The Broad Institute Genome Sequencing Center for Infectious Disease"/>
            <person name="Wu L."/>
            <person name="Ma J."/>
        </authorList>
    </citation>
    <scope>NUCLEOTIDE SEQUENCE [LARGE SCALE GENOMIC DNA]</scope>
    <source>
        <strain evidence="2">JCM 19212</strain>
    </source>
</reference>
<keyword evidence="2" id="KW-1185">Reference proteome</keyword>
<evidence type="ECO:0000313" key="1">
    <source>
        <dbReference type="EMBL" id="GAA5073473.1"/>
    </source>
</evidence>
<dbReference type="InterPro" id="IPR014729">
    <property type="entry name" value="Rossmann-like_a/b/a_fold"/>
</dbReference>